<dbReference type="Pfam" id="PF00126">
    <property type="entry name" value="HTH_1"/>
    <property type="match status" value="1"/>
</dbReference>
<dbReference type="EMBL" id="CP126446">
    <property type="protein sequence ID" value="WIF97323.1"/>
    <property type="molecule type" value="Genomic_DNA"/>
</dbReference>
<dbReference type="PANTHER" id="PTHR30346">
    <property type="entry name" value="TRANSCRIPTIONAL DUAL REGULATOR HCAR-RELATED"/>
    <property type="match status" value="1"/>
</dbReference>
<evidence type="ECO:0000256" key="1">
    <source>
        <dbReference type="ARBA" id="ARBA00009437"/>
    </source>
</evidence>
<accession>A0ABY8UV83</accession>
<dbReference type="SUPFAM" id="SSF53850">
    <property type="entry name" value="Periplasmic binding protein-like II"/>
    <property type="match status" value="1"/>
</dbReference>
<dbReference type="PRINTS" id="PR00039">
    <property type="entry name" value="HTHLYSR"/>
</dbReference>
<dbReference type="Pfam" id="PF03466">
    <property type="entry name" value="LysR_substrate"/>
    <property type="match status" value="1"/>
</dbReference>
<keyword evidence="2" id="KW-0805">Transcription regulation</keyword>
<dbReference type="PROSITE" id="PS50931">
    <property type="entry name" value="HTH_LYSR"/>
    <property type="match status" value="1"/>
</dbReference>
<dbReference type="Gene3D" id="3.40.190.10">
    <property type="entry name" value="Periplasmic binding protein-like II"/>
    <property type="match status" value="2"/>
</dbReference>
<dbReference type="CDD" id="cd05466">
    <property type="entry name" value="PBP2_LTTR_substrate"/>
    <property type="match status" value="1"/>
</dbReference>
<dbReference type="PANTHER" id="PTHR30346:SF0">
    <property type="entry name" value="HCA OPERON TRANSCRIPTIONAL ACTIVATOR HCAR"/>
    <property type="match status" value="1"/>
</dbReference>
<evidence type="ECO:0000313" key="6">
    <source>
        <dbReference type="EMBL" id="WIF97323.1"/>
    </source>
</evidence>
<name>A0ABY8UV83_9BACI</name>
<reference evidence="6 7" key="1">
    <citation type="submission" date="2023-05" db="EMBL/GenBank/DDBJ databases">
        <title>Comparative genomics reveals the evidence of polycyclic aromatic hydrocarbons degradation in moderately halophilic genus Pontibacillus.</title>
        <authorList>
            <person name="Yang H."/>
            <person name="Qian Z."/>
        </authorList>
    </citation>
    <scope>NUCLEOTIDE SEQUENCE [LARGE SCALE GENOMIC DNA]</scope>
    <source>
        <strain evidence="7">HN14</strain>
    </source>
</reference>
<evidence type="ECO:0000259" key="5">
    <source>
        <dbReference type="PROSITE" id="PS50931"/>
    </source>
</evidence>
<protein>
    <submittedName>
        <fullName evidence="6">LysR family transcriptional regulator</fullName>
    </submittedName>
</protein>
<dbReference type="RefSeq" id="WP_231418797.1">
    <property type="nucleotide sequence ID" value="NZ_CP126446.1"/>
</dbReference>
<gene>
    <name evidence="6" type="ORF">QNI29_16545</name>
</gene>
<comment type="similarity">
    <text evidence="1">Belongs to the LysR transcriptional regulatory family.</text>
</comment>
<evidence type="ECO:0000256" key="3">
    <source>
        <dbReference type="ARBA" id="ARBA00023125"/>
    </source>
</evidence>
<dbReference type="InterPro" id="IPR036388">
    <property type="entry name" value="WH-like_DNA-bd_sf"/>
</dbReference>
<organism evidence="6 7">
    <name type="scientific">Pontibacillus chungwhensis</name>
    <dbReference type="NCBI Taxonomy" id="265426"/>
    <lineage>
        <taxon>Bacteria</taxon>
        <taxon>Bacillati</taxon>
        <taxon>Bacillota</taxon>
        <taxon>Bacilli</taxon>
        <taxon>Bacillales</taxon>
        <taxon>Bacillaceae</taxon>
        <taxon>Pontibacillus</taxon>
    </lineage>
</organism>
<evidence type="ECO:0000313" key="7">
    <source>
        <dbReference type="Proteomes" id="UP001236652"/>
    </source>
</evidence>
<feature type="domain" description="HTH lysR-type" evidence="5">
    <location>
        <begin position="1"/>
        <end position="58"/>
    </location>
</feature>
<keyword evidence="4" id="KW-0804">Transcription</keyword>
<dbReference type="InterPro" id="IPR036390">
    <property type="entry name" value="WH_DNA-bd_sf"/>
</dbReference>
<sequence length="280" mass="32317">MNLQKLQYFIEMAKQQSFTKASEKLYISQPALSKQIKLLEEELGFALFMRSSKGVKLTPKGYALYQELQPLFFAIDQKVYQHMNHDQIRFGSTPILSSYYLHEHYEKIQHSNIFVTAIQDDNRDLLPMLHQGEIDAAIVQDVSSAEGLYSQFLFEDVFVAAIPQYNPLASKDEVTLRECFHYPQIATPKGTPFSEKIHKRMEEEGLKPDVFETHYHAMAGFVSVGVGIAYLPEMMSKHIEYKGLVFVPIKDTPLKRDMYLFASTQPLLDLLLDLFQRSYL</sequence>
<dbReference type="SUPFAM" id="SSF46785">
    <property type="entry name" value="Winged helix' DNA-binding domain"/>
    <property type="match status" value="1"/>
</dbReference>
<evidence type="ECO:0000256" key="4">
    <source>
        <dbReference type="ARBA" id="ARBA00023163"/>
    </source>
</evidence>
<dbReference type="Proteomes" id="UP001236652">
    <property type="component" value="Chromosome"/>
</dbReference>
<dbReference type="InterPro" id="IPR000847">
    <property type="entry name" value="LysR_HTH_N"/>
</dbReference>
<keyword evidence="3" id="KW-0238">DNA-binding</keyword>
<keyword evidence="7" id="KW-1185">Reference proteome</keyword>
<dbReference type="Gene3D" id="1.10.10.10">
    <property type="entry name" value="Winged helix-like DNA-binding domain superfamily/Winged helix DNA-binding domain"/>
    <property type="match status" value="1"/>
</dbReference>
<dbReference type="InterPro" id="IPR005119">
    <property type="entry name" value="LysR_subst-bd"/>
</dbReference>
<evidence type="ECO:0000256" key="2">
    <source>
        <dbReference type="ARBA" id="ARBA00023015"/>
    </source>
</evidence>
<proteinExistence type="inferred from homology"/>